<dbReference type="Proteomes" id="UP000549394">
    <property type="component" value="Unassembled WGS sequence"/>
</dbReference>
<dbReference type="Gene3D" id="3.40.50.1820">
    <property type="entry name" value="alpha/beta hydrolase"/>
    <property type="match status" value="1"/>
</dbReference>
<feature type="compositionally biased region" description="Basic and acidic residues" evidence="2">
    <location>
        <begin position="607"/>
        <end position="618"/>
    </location>
</feature>
<gene>
    <name evidence="4" type="ORF">DGYR_LOCUS4193</name>
</gene>
<dbReference type="SUPFAM" id="SSF53474">
    <property type="entry name" value="alpha/beta-Hydrolases"/>
    <property type="match status" value="1"/>
</dbReference>
<dbReference type="OrthoDB" id="273452at2759"/>
<dbReference type="InterPro" id="IPR044294">
    <property type="entry name" value="Lipase-like"/>
</dbReference>
<evidence type="ECO:0000256" key="2">
    <source>
        <dbReference type="SAM" id="MobiDB-lite"/>
    </source>
</evidence>
<keyword evidence="5" id="KW-1185">Reference proteome</keyword>
<dbReference type="Pfam" id="PF12394">
    <property type="entry name" value="DUF3657"/>
    <property type="match status" value="1"/>
</dbReference>
<accession>A0A7I8VHH9</accession>
<feature type="compositionally biased region" description="Low complexity" evidence="2">
    <location>
        <begin position="521"/>
        <end position="545"/>
    </location>
</feature>
<evidence type="ECO:0000256" key="1">
    <source>
        <dbReference type="ARBA" id="ARBA00007949"/>
    </source>
</evidence>
<evidence type="ECO:0000313" key="5">
    <source>
        <dbReference type="Proteomes" id="UP000549394"/>
    </source>
</evidence>
<feature type="region of interest" description="Disordered" evidence="2">
    <location>
        <begin position="584"/>
        <end position="618"/>
    </location>
</feature>
<dbReference type="AlphaFoldDB" id="A0A7I8VHH9"/>
<protein>
    <submittedName>
        <fullName evidence="4">DgyrCDS4424</fullName>
    </submittedName>
</protein>
<dbReference type="InterPro" id="IPR029058">
    <property type="entry name" value="AB_hydrolase_fold"/>
</dbReference>
<comment type="similarity">
    <text evidence="1">Belongs to the FAM135 family.</text>
</comment>
<dbReference type="FunFam" id="3.40.50.1820:FF:000004">
    <property type="entry name" value="Protein FAM135A isoform a"/>
    <property type="match status" value="1"/>
</dbReference>
<reference evidence="4 5" key="1">
    <citation type="submission" date="2020-08" db="EMBL/GenBank/DDBJ databases">
        <authorList>
            <person name="Hejnol A."/>
        </authorList>
    </citation>
    <scope>NUCLEOTIDE SEQUENCE [LARGE SCALE GENOMIC DNA]</scope>
</reference>
<dbReference type="InterPro" id="IPR022122">
    <property type="entry name" value="DUF3657"/>
</dbReference>
<dbReference type="PANTHER" id="PTHR12482:SF5">
    <property type="entry name" value="DUF676 DOMAIN-CONTAINING PROTEIN"/>
    <property type="match status" value="1"/>
</dbReference>
<dbReference type="PANTHER" id="PTHR12482">
    <property type="entry name" value="LIPASE ROG1-RELATED-RELATED"/>
    <property type="match status" value="1"/>
</dbReference>
<feature type="compositionally biased region" description="Polar residues" evidence="2">
    <location>
        <begin position="498"/>
        <end position="513"/>
    </location>
</feature>
<feature type="region of interest" description="Disordered" evidence="2">
    <location>
        <begin position="498"/>
        <end position="553"/>
    </location>
</feature>
<evidence type="ECO:0000259" key="3">
    <source>
        <dbReference type="Pfam" id="PF05057"/>
    </source>
</evidence>
<feature type="domain" description="DUF676" evidence="3">
    <location>
        <begin position="774"/>
        <end position="965"/>
    </location>
</feature>
<comment type="caution">
    <text evidence="4">The sequence shown here is derived from an EMBL/GenBank/DDBJ whole genome shotgun (WGS) entry which is preliminary data.</text>
</comment>
<dbReference type="EMBL" id="CAJFCJ010000006">
    <property type="protein sequence ID" value="CAD5115452.1"/>
    <property type="molecule type" value="Genomic_DNA"/>
</dbReference>
<dbReference type="Pfam" id="PF05057">
    <property type="entry name" value="DUF676"/>
    <property type="match status" value="1"/>
</dbReference>
<evidence type="ECO:0000313" key="4">
    <source>
        <dbReference type="EMBL" id="CAD5115452.1"/>
    </source>
</evidence>
<feature type="region of interest" description="Disordered" evidence="2">
    <location>
        <begin position="665"/>
        <end position="694"/>
    </location>
</feature>
<name>A0A7I8VHH9_9ANNE</name>
<organism evidence="4 5">
    <name type="scientific">Dimorphilus gyrociliatus</name>
    <dbReference type="NCBI Taxonomy" id="2664684"/>
    <lineage>
        <taxon>Eukaryota</taxon>
        <taxon>Metazoa</taxon>
        <taxon>Spiralia</taxon>
        <taxon>Lophotrochozoa</taxon>
        <taxon>Annelida</taxon>
        <taxon>Polychaeta</taxon>
        <taxon>Polychaeta incertae sedis</taxon>
        <taxon>Dinophilidae</taxon>
        <taxon>Dimorphilus</taxon>
    </lineage>
</organism>
<dbReference type="InterPro" id="IPR007751">
    <property type="entry name" value="DUF676_lipase-like"/>
</dbReference>
<proteinExistence type="inferred from homology"/>
<sequence length="1045" mass="117821">MTDLQATIEFQVELGKFYNVDLFQRGFYQVRVSLNCLSKNACKVEEPQLPEHNITDETVPKSLPSIINRTAVSKTFQILYRHEEVSINDVVQFKVHTLVNANKIEDSLNSQEFVLSIELWFTDEECPDKQEKMALASSRTIKVHMDSAKGVHHYIPVLFDYFHLAAVAVTIHAALTTLQQPYITITKNQKTTNWTPQKPLTDPATLETVLFGTAKQLTCNNRYIPKLDQAFAIFKNICRSLLISYEDLQKSYEFLLSKQKTSVKQEFQTNHVDCSAKLGGLCEYIRSLSTPDEVLEQATTTVSQLCAENVVFWKQYLRLVTLRSRVTHQLAKDHHQVRVKRFAEAFFTQEHVKGEALRCFEPDIHSHEQLSSIVRSSPYMQSIPPLSAECVELDGDHTTLPIVFEDIYTENINQPAIVFRTKSEDRGSSLFGSNLTVRSSSSDLSRKLPRDASKKFSSNPVRGSVALDTNSCQLIGYRKISTDAKVEIGTLSTQSVGNVCEETSNPDKTTSSLPDLRSKSNNEASTVNSSSNESNTNVNNSSSSSSKDDGLDNIQNGYVEEEANPKMEVTYGDLVNDISKALGEEPTEEKKDSGSESPVATTNNNSKKGEEEEKTKEAVDVATVKMETSETSISESIQNDGEKKEAEIEKPISVLDLLREEFEYSKKQSESEPNLTRSSEDLRASGFSHPSKRLHTSVSTPIISKLTIDKENKEVAKTELASKVSDKTVKFVRMKEELRSRMVYNGHFYSDFPSQAAEYAYFYNQDVPRHLGRQQVHLIVCVHGLDGNSADLRLVRTYLELCLPGGRFDFLMSEGNQSDTFADFDTMTDRLIDEILRHIEIYDLNPGRISFIGHSLGNIIIRSALASDRMAEWRKKMYTFLSLSGPHLGTLYNSSMLVNFGMSVMQKWKKSDSLLQLSLKDEPNPKDCFLYRLSLKPGLEYFTNVLLVASQQDRYVPYHSSRIELCQSAVRDQRSSVGNSYCEMVKNLLQPIAYNSEVTLARYDVFHSLGNNANSLIGRAAHIAVLDAEIFIEKFISVVGIKYFK</sequence>